<name>A0AAV7U2Y0_PLEWA</name>
<keyword evidence="1" id="KW-0479">Metal-binding</keyword>
<dbReference type="InterPro" id="IPR001909">
    <property type="entry name" value="KRAB"/>
</dbReference>
<dbReference type="GO" id="GO:0008270">
    <property type="term" value="F:zinc ion binding"/>
    <property type="evidence" value="ECO:0007669"/>
    <property type="project" value="UniProtKB-KW"/>
</dbReference>
<dbReference type="GO" id="GO:0006355">
    <property type="term" value="P:regulation of DNA-templated transcription"/>
    <property type="evidence" value="ECO:0007669"/>
    <property type="project" value="InterPro"/>
</dbReference>
<dbReference type="Pfam" id="PF02892">
    <property type="entry name" value="zf-BED"/>
    <property type="match status" value="1"/>
</dbReference>
<dbReference type="EMBL" id="JANPWB010000005">
    <property type="protein sequence ID" value="KAJ1183237.1"/>
    <property type="molecule type" value="Genomic_DNA"/>
</dbReference>
<gene>
    <name evidence="6" type="ORF">NDU88_000062</name>
</gene>
<dbReference type="AlphaFoldDB" id="A0AAV7U2Y0"/>
<protein>
    <recommendedName>
        <fullName evidence="5">KRAB domain-containing protein</fullName>
    </recommendedName>
</protein>
<dbReference type="InterPro" id="IPR003656">
    <property type="entry name" value="Znf_BED"/>
</dbReference>
<reference evidence="6" key="1">
    <citation type="journal article" date="2022" name="bioRxiv">
        <title>Sequencing and chromosome-scale assembly of the giantPleurodeles waltlgenome.</title>
        <authorList>
            <person name="Brown T."/>
            <person name="Elewa A."/>
            <person name="Iarovenko S."/>
            <person name="Subramanian E."/>
            <person name="Araus A.J."/>
            <person name="Petzold A."/>
            <person name="Susuki M."/>
            <person name="Suzuki K.-i.T."/>
            <person name="Hayashi T."/>
            <person name="Toyoda A."/>
            <person name="Oliveira C."/>
            <person name="Osipova E."/>
            <person name="Leigh N.D."/>
            <person name="Simon A."/>
            <person name="Yun M.H."/>
        </authorList>
    </citation>
    <scope>NUCLEOTIDE SEQUENCE</scope>
    <source>
        <strain evidence="6">20211129_DDA</strain>
        <tissue evidence="6">Liver</tissue>
    </source>
</reference>
<dbReference type="SUPFAM" id="SSF109640">
    <property type="entry name" value="KRAB domain (Kruppel-associated box)"/>
    <property type="match status" value="1"/>
</dbReference>
<keyword evidence="3" id="KW-0862">Zinc</keyword>
<feature type="domain" description="KRAB" evidence="5">
    <location>
        <begin position="45"/>
        <end position="116"/>
    </location>
</feature>
<dbReference type="SMART" id="SM00349">
    <property type="entry name" value="KRAB"/>
    <property type="match status" value="1"/>
</dbReference>
<dbReference type="CDD" id="cd07765">
    <property type="entry name" value="KRAB_A-box"/>
    <property type="match status" value="1"/>
</dbReference>
<dbReference type="Pfam" id="PF01352">
    <property type="entry name" value="KRAB"/>
    <property type="match status" value="1"/>
</dbReference>
<evidence type="ECO:0000313" key="6">
    <source>
        <dbReference type="EMBL" id="KAJ1183237.1"/>
    </source>
</evidence>
<evidence type="ECO:0000259" key="5">
    <source>
        <dbReference type="PROSITE" id="PS50805"/>
    </source>
</evidence>
<comment type="caution">
    <text evidence="6">The sequence shown here is derived from an EMBL/GenBank/DDBJ whole genome shotgun (WGS) entry which is preliminary data.</text>
</comment>
<evidence type="ECO:0000256" key="2">
    <source>
        <dbReference type="ARBA" id="ARBA00022771"/>
    </source>
</evidence>
<dbReference type="PROSITE" id="PS50805">
    <property type="entry name" value="KRAB"/>
    <property type="match status" value="1"/>
</dbReference>
<dbReference type="Gene3D" id="6.10.140.140">
    <property type="match status" value="1"/>
</dbReference>
<dbReference type="PANTHER" id="PTHR23232">
    <property type="entry name" value="KRAB DOMAIN C2H2 ZINC FINGER"/>
    <property type="match status" value="1"/>
</dbReference>
<sequence>MNSDGGTGLLIMGMRSKENVRRAAELTLLHSTGEMSQQGPEEASITFYDIAACFSEEEWKLLHNWQKELYRSVMKEIQEAFSSLGPLIATSIFSLRPKQKKNVCSMDIQQFEKRAHITPSLRGNSDTLLGERNHLKHSEASMHTLKHRENTDEKESGDDPSAGYHILNSDNILRMDEELLPGSMDQYSSEGGECSTGLRLDQPVIPSVFSLKIKQEDKKQKEEMHLQEMVEHVRRSSDDGFSSRCYQKQQPHQKHSDHCQLQRSHPPAHESGTSSMVMPKEEEQESTIAVDEDPAGTEEEYRPPKKKISRPGPAPGGSFRSWTWRYFVMPEGQALRNAHIVNCRLCCKPVKRGIPKQKSSLGTSCLAMHLRRNHNITEDSQLSDLLLLPPMSAGGETVPQAGEGTSAAPYDFSYWPTAFADRYTSTMNSFAHLS</sequence>
<feature type="region of interest" description="Disordered" evidence="4">
    <location>
        <begin position="137"/>
        <end position="166"/>
    </location>
</feature>
<feature type="region of interest" description="Disordered" evidence="4">
    <location>
        <begin position="234"/>
        <end position="315"/>
    </location>
</feature>
<evidence type="ECO:0000256" key="1">
    <source>
        <dbReference type="ARBA" id="ARBA00022723"/>
    </source>
</evidence>
<proteinExistence type="predicted"/>
<evidence type="ECO:0000256" key="4">
    <source>
        <dbReference type="SAM" id="MobiDB-lite"/>
    </source>
</evidence>
<dbReference type="InterPro" id="IPR036051">
    <property type="entry name" value="KRAB_dom_sf"/>
</dbReference>
<feature type="compositionally biased region" description="Acidic residues" evidence="4">
    <location>
        <begin position="282"/>
        <end position="298"/>
    </location>
</feature>
<evidence type="ECO:0000256" key="3">
    <source>
        <dbReference type="ARBA" id="ARBA00022833"/>
    </source>
</evidence>
<keyword evidence="7" id="KW-1185">Reference proteome</keyword>
<dbReference type="Proteomes" id="UP001066276">
    <property type="component" value="Chromosome 3_1"/>
</dbReference>
<accession>A0AAV7U2Y0</accession>
<organism evidence="6 7">
    <name type="scientific">Pleurodeles waltl</name>
    <name type="common">Iberian ribbed newt</name>
    <dbReference type="NCBI Taxonomy" id="8319"/>
    <lineage>
        <taxon>Eukaryota</taxon>
        <taxon>Metazoa</taxon>
        <taxon>Chordata</taxon>
        <taxon>Craniata</taxon>
        <taxon>Vertebrata</taxon>
        <taxon>Euteleostomi</taxon>
        <taxon>Amphibia</taxon>
        <taxon>Batrachia</taxon>
        <taxon>Caudata</taxon>
        <taxon>Salamandroidea</taxon>
        <taxon>Salamandridae</taxon>
        <taxon>Pleurodelinae</taxon>
        <taxon>Pleurodeles</taxon>
    </lineage>
</organism>
<dbReference type="PANTHER" id="PTHR23232:SF133">
    <property type="entry name" value="RIKEN CDNA 1700020N01 GENE"/>
    <property type="match status" value="1"/>
</dbReference>
<evidence type="ECO:0000313" key="7">
    <source>
        <dbReference type="Proteomes" id="UP001066276"/>
    </source>
</evidence>
<dbReference type="InterPro" id="IPR050169">
    <property type="entry name" value="Krueppel_C2H2_ZnF"/>
</dbReference>
<keyword evidence="2" id="KW-0863">Zinc-finger</keyword>
<dbReference type="GO" id="GO:0003677">
    <property type="term" value="F:DNA binding"/>
    <property type="evidence" value="ECO:0007669"/>
    <property type="project" value="InterPro"/>
</dbReference>